<gene>
    <name evidence="2" type="ordered locus">Mesil_2181</name>
</gene>
<dbReference type="STRING" id="526227.Mesil_2181"/>
<evidence type="ECO:0000313" key="3">
    <source>
        <dbReference type="Proteomes" id="UP000001916"/>
    </source>
</evidence>
<keyword evidence="3" id="KW-1185">Reference proteome</keyword>
<sequence>MANKVLLDENIPTAVLWWCISQGFDAMTAREAGLVGRSDSELNAFLHREGRVLITLDLDFSDPVKLPVGPGRIVLRPWITDGELMVRLLRRMMPLGLPRAGELFVVQVNGIARYGVEI</sequence>
<organism evidence="2 3">
    <name type="scientific">Allomeiothermus silvanus (strain ATCC 700542 / DSM 9946 / NBRC 106475 / NCIMB 13440 / VI-R2)</name>
    <name type="common">Thermus silvanus</name>
    <dbReference type="NCBI Taxonomy" id="526227"/>
    <lineage>
        <taxon>Bacteria</taxon>
        <taxon>Thermotogati</taxon>
        <taxon>Deinococcota</taxon>
        <taxon>Deinococci</taxon>
        <taxon>Thermales</taxon>
        <taxon>Thermaceae</taxon>
        <taxon>Allomeiothermus</taxon>
    </lineage>
</organism>
<dbReference type="Proteomes" id="UP000001916">
    <property type="component" value="Chromosome"/>
</dbReference>
<dbReference type="EMBL" id="CP002042">
    <property type="protein sequence ID" value="ADH64051.1"/>
    <property type="molecule type" value="Genomic_DNA"/>
</dbReference>
<accession>D7BHW1</accession>
<proteinExistence type="predicted"/>
<dbReference type="AlphaFoldDB" id="D7BHW1"/>
<dbReference type="KEGG" id="msv:Mesil_2181"/>
<dbReference type="RefSeq" id="WP_013158599.1">
    <property type="nucleotide sequence ID" value="NC_014212.1"/>
</dbReference>
<feature type="domain" description="DUF5615" evidence="1">
    <location>
        <begin position="4"/>
        <end position="70"/>
    </location>
</feature>
<dbReference type="InterPro" id="IPR041049">
    <property type="entry name" value="DUF5615"/>
</dbReference>
<name>D7BHW1_ALLS1</name>
<evidence type="ECO:0000313" key="2">
    <source>
        <dbReference type="EMBL" id="ADH64051.1"/>
    </source>
</evidence>
<dbReference type="Pfam" id="PF18480">
    <property type="entry name" value="DUF5615"/>
    <property type="match status" value="1"/>
</dbReference>
<dbReference type="HOGENOM" id="CLU_2070306_0_0_0"/>
<protein>
    <recommendedName>
        <fullName evidence="1">DUF5615 domain-containing protein</fullName>
    </recommendedName>
</protein>
<evidence type="ECO:0000259" key="1">
    <source>
        <dbReference type="Pfam" id="PF18480"/>
    </source>
</evidence>
<dbReference type="eggNOG" id="COG4634">
    <property type="taxonomic scope" value="Bacteria"/>
</dbReference>
<dbReference type="OrthoDB" id="9806751at2"/>
<reference evidence="2 3" key="1">
    <citation type="journal article" date="2010" name="Stand. Genomic Sci.">
        <title>Complete genome sequence of Meiothermus silvanus type strain (VI-R2).</title>
        <authorList>
            <person name="Sikorski J."/>
            <person name="Tindall B.J."/>
            <person name="Lowry S."/>
            <person name="Lucas S."/>
            <person name="Nolan M."/>
            <person name="Copeland A."/>
            <person name="Glavina Del Rio T."/>
            <person name="Tice H."/>
            <person name="Cheng J.F."/>
            <person name="Han C."/>
            <person name="Pitluck S."/>
            <person name="Liolios K."/>
            <person name="Ivanova N."/>
            <person name="Mavromatis K."/>
            <person name="Mikhailova N."/>
            <person name="Pati A."/>
            <person name="Goodwin L."/>
            <person name="Chen A."/>
            <person name="Palaniappan K."/>
            <person name="Land M."/>
            <person name="Hauser L."/>
            <person name="Chang Y.J."/>
            <person name="Jeffries C.D."/>
            <person name="Rohde M."/>
            <person name="Goker M."/>
            <person name="Woyke T."/>
            <person name="Bristow J."/>
            <person name="Eisen J.A."/>
            <person name="Markowitz V."/>
            <person name="Hugenholtz P."/>
            <person name="Kyrpides N.C."/>
            <person name="Klenk H.P."/>
            <person name="Lapidus A."/>
        </authorList>
    </citation>
    <scope>NUCLEOTIDE SEQUENCE [LARGE SCALE GENOMIC DNA]</scope>
    <source>
        <strain evidence="3">ATCC 700542 / DSM 9946 / VI-R2</strain>
    </source>
</reference>